<comment type="catalytic activity">
    <reaction evidence="1">
        <text>ATP + protein L-histidine = ADP + protein N-phospho-L-histidine.</text>
        <dbReference type="EC" id="2.7.13.3"/>
    </reaction>
</comment>
<dbReference type="InterPro" id="IPR036641">
    <property type="entry name" value="HPT_dom_sf"/>
</dbReference>
<evidence type="ECO:0000256" key="11">
    <source>
        <dbReference type="ARBA" id="ARBA00022989"/>
    </source>
</evidence>
<dbReference type="CDD" id="cd00082">
    <property type="entry name" value="HisKA"/>
    <property type="match status" value="1"/>
</dbReference>
<dbReference type="RefSeq" id="WP_036547069.1">
    <property type="nucleotide sequence ID" value="NZ_JMSZ01000028.1"/>
</dbReference>
<evidence type="ECO:0000256" key="7">
    <source>
        <dbReference type="ARBA" id="ARBA00022692"/>
    </source>
</evidence>
<keyword evidence="5 14" id="KW-0597">Phosphoprotein</keyword>
<keyword evidence="11 16" id="KW-1133">Transmembrane helix</keyword>
<evidence type="ECO:0000256" key="2">
    <source>
        <dbReference type="ARBA" id="ARBA00004651"/>
    </source>
</evidence>
<dbReference type="Proteomes" id="UP000027318">
    <property type="component" value="Unassembled WGS sequence"/>
</dbReference>
<dbReference type="GO" id="GO:0000155">
    <property type="term" value="F:phosphorelay sensor kinase activity"/>
    <property type="evidence" value="ECO:0007669"/>
    <property type="project" value="InterPro"/>
</dbReference>
<dbReference type="PANTHER" id="PTHR45339:SF1">
    <property type="entry name" value="HYBRID SIGNAL TRANSDUCTION HISTIDINE KINASE J"/>
    <property type="match status" value="1"/>
</dbReference>
<keyword evidence="12" id="KW-0902">Two-component regulatory system</keyword>
<dbReference type="InterPro" id="IPR003661">
    <property type="entry name" value="HisK_dim/P_dom"/>
</dbReference>
<dbReference type="Gene3D" id="3.30.565.10">
    <property type="entry name" value="Histidine kinase-like ATPase, C-terminal domain"/>
    <property type="match status" value="1"/>
</dbReference>
<dbReference type="SUPFAM" id="SSF55874">
    <property type="entry name" value="ATPase domain of HSP90 chaperone/DNA topoisomerase II/histidine kinase"/>
    <property type="match status" value="1"/>
</dbReference>
<dbReference type="InterPro" id="IPR036890">
    <property type="entry name" value="HATPase_C_sf"/>
</dbReference>
<dbReference type="Pfam" id="PF00072">
    <property type="entry name" value="Response_reg"/>
    <property type="match status" value="1"/>
</dbReference>
<dbReference type="InterPro" id="IPR001789">
    <property type="entry name" value="Sig_transdc_resp-reg_receiver"/>
</dbReference>
<dbReference type="GO" id="GO:0005524">
    <property type="term" value="F:ATP binding"/>
    <property type="evidence" value="ECO:0007669"/>
    <property type="project" value="UniProtKB-KW"/>
</dbReference>
<name>A0A063Y560_9GAMM</name>
<evidence type="ECO:0000256" key="12">
    <source>
        <dbReference type="ARBA" id="ARBA00023012"/>
    </source>
</evidence>
<accession>A0A063Y560</accession>
<dbReference type="SMART" id="SM00448">
    <property type="entry name" value="REC"/>
    <property type="match status" value="1"/>
</dbReference>
<gene>
    <name evidence="20" type="ORF">ADINL_1935</name>
</gene>
<dbReference type="SMART" id="SM00304">
    <property type="entry name" value="HAMP"/>
    <property type="match status" value="1"/>
</dbReference>
<evidence type="ECO:0000256" key="10">
    <source>
        <dbReference type="ARBA" id="ARBA00022840"/>
    </source>
</evidence>
<keyword evidence="15" id="KW-0175">Coiled coil</keyword>
<dbReference type="CDD" id="cd06225">
    <property type="entry name" value="HAMP"/>
    <property type="match status" value="1"/>
</dbReference>
<evidence type="ECO:0000256" key="3">
    <source>
        <dbReference type="ARBA" id="ARBA00012438"/>
    </source>
</evidence>
<feature type="coiled-coil region" evidence="15">
    <location>
        <begin position="237"/>
        <end position="285"/>
    </location>
</feature>
<dbReference type="Pfam" id="PF02518">
    <property type="entry name" value="HATPase_c"/>
    <property type="match status" value="1"/>
</dbReference>
<comment type="subcellular location">
    <subcellularLocation>
        <location evidence="2">Cell membrane</location>
        <topology evidence="2">Multi-pass membrane protein</topology>
    </subcellularLocation>
</comment>
<dbReference type="PROSITE" id="PS50110">
    <property type="entry name" value="RESPONSE_REGULATORY"/>
    <property type="match status" value="1"/>
</dbReference>
<evidence type="ECO:0000313" key="21">
    <source>
        <dbReference type="Proteomes" id="UP000027318"/>
    </source>
</evidence>
<reference evidence="20 21" key="1">
    <citation type="journal article" date="2005" name="Int. J. Syst. Evol. Microbiol.">
        <title>Nitrincola lacisaponensis gen. nov., sp. nov., a novel alkaliphilic bacterium isolated from an alkaline, saline lake.</title>
        <authorList>
            <person name="Dimitriu P.A."/>
            <person name="Shukla S.K."/>
            <person name="Conradt J."/>
            <person name="Marquez M.C."/>
            <person name="Ventosa A."/>
            <person name="Maglia A."/>
            <person name="Peyton B.M."/>
            <person name="Pinkart H.C."/>
            <person name="Mormile M.R."/>
        </authorList>
    </citation>
    <scope>NUCLEOTIDE SEQUENCE [LARGE SCALE GENOMIC DNA]</scope>
    <source>
        <strain evidence="20 21">4CA</strain>
    </source>
</reference>
<keyword evidence="13 16" id="KW-0472">Membrane</keyword>
<keyword evidence="9 20" id="KW-0418">Kinase</keyword>
<evidence type="ECO:0000259" key="19">
    <source>
        <dbReference type="PROSITE" id="PS50885"/>
    </source>
</evidence>
<dbReference type="EC" id="2.7.13.3" evidence="3"/>
<organism evidence="20 21">
    <name type="scientific">Nitrincola lacisaponensis</name>
    <dbReference type="NCBI Taxonomy" id="267850"/>
    <lineage>
        <taxon>Bacteria</taxon>
        <taxon>Pseudomonadati</taxon>
        <taxon>Pseudomonadota</taxon>
        <taxon>Gammaproteobacteria</taxon>
        <taxon>Oceanospirillales</taxon>
        <taxon>Oceanospirillaceae</taxon>
        <taxon>Nitrincola</taxon>
    </lineage>
</organism>
<evidence type="ECO:0000259" key="17">
    <source>
        <dbReference type="PROSITE" id="PS50109"/>
    </source>
</evidence>
<dbReference type="InterPro" id="IPR005467">
    <property type="entry name" value="His_kinase_dom"/>
</dbReference>
<feature type="transmembrane region" description="Helical" evidence="16">
    <location>
        <begin position="12"/>
        <end position="34"/>
    </location>
</feature>
<keyword evidence="7 16" id="KW-0812">Transmembrane</keyword>
<dbReference type="SUPFAM" id="SSF158472">
    <property type="entry name" value="HAMP domain-like"/>
    <property type="match status" value="1"/>
</dbReference>
<dbReference type="SMART" id="SM00388">
    <property type="entry name" value="HisKA"/>
    <property type="match status" value="1"/>
</dbReference>
<dbReference type="PATRIC" id="fig|267850.7.peg.1904"/>
<dbReference type="PROSITE" id="PS50109">
    <property type="entry name" value="HIS_KIN"/>
    <property type="match status" value="1"/>
</dbReference>
<evidence type="ECO:0000256" key="13">
    <source>
        <dbReference type="ARBA" id="ARBA00023136"/>
    </source>
</evidence>
<evidence type="ECO:0000256" key="15">
    <source>
        <dbReference type="SAM" id="Coils"/>
    </source>
</evidence>
<comment type="caution">
    <text evidence="20">The sequence shown here is derived from an EMBL/GenBank/DDBJ whole genome shotgun (WGS) entry which is preliminary data.</text>
</comment>
<evidence type="ECO:0000256" key="1">
    <source>
        <dbReference type="ARBA" id="ARBA00000085"/>
    </source>
</evidence>
<dbReference type="Gene3D" id="1.20.120.160">
    <property type="entry name" value="HPT domain"/>
    <property type="match status" value="1"/>
</dbReference>
<dbReference type="FunFam" id="1.10.287.130:FF:000001">
    <property type="entry name" value="Two-component sensor histidine kinase"/>
    <property type="match status" value="1"/>
</dbReference>
<dbReference type="PROSITE" id="PS50885">
    <property type="entry name" value="HAMP"/>
    <property type="match status" value="1"/>
</dbReference>
<evidence type="ECO:0000256" key="14">
    <source>
        <dbReference type="PROSITE-ProRule" id="PRU00169"/>
    </source>
</evidence>
<feature type="domain" description="Histidine kinase" evidence="17">
    <location>
        <begin position="292"/>
        <end position="510"/>
    </location>
</feature>
<evidence type="ECO:0000313" key="20">
    <source>
        <dbReference type="EMBL" id="KDE39657.1"/>
    </source>
</evidence>
<dbReference type="FunFam" id="3.30.565.10:FF:000010">
    <property type="entry name" value="Sensor histidine kinase RcsC"/>
    <property type="match status" value="1"/>
</dbReference>
<feature type="domain" description="Response regulatory" evidence="18">
    <location>
        <begin position="662"/>
        <end position="776"/>
    </location>
</feature>
<evidence type="ECO:0000259" key="18">
    <source>
        <dbReference type="PROSITE" id="PS50110"/>
    </source>
</evidence>
<dbReference type="SMART" id="SM00387">
    <property type="entry name" value="HATPase_c"/>
    <property type="match status" value="1"/>
</dbReference>
<dbReference type="Gene3D" id="6.10.340.10">
    <property type="match status" value="1"/>
</dbReference>
<feature type="modified residue" description="4-aspartylphosphate" evidence="14">
    <location>
        <position position="711"/>
    </location>
</feature>
<dbReference type="Pfam" id="PF00672">
    <property type="entry name" value="HAMP"/>
    <property type="match status" value="1"/>
</dbReference>
<dbReference type="GO" id="GO:0005886">
    <property type="term" value="C:plasma membrane"/>
    <property type="evidence" value="ECO:0007669"/>
    <property type="project" value="UniProtKB-SubCell"/>
</dbReference>
<dbReference type="InterPro" id="IPR004358">
    <property type="entry name" value="Sig_transdc_His_kin-like_C"/>
</dbReference>
<keyword evidence="8" id="KW-0547">Nucleotide-binding</keyword>
<dbReference type="PANTHER" id="PTHR45339">
    <property type="entry name" value="HYBRID SIGNAL TRANSDUCTION HISTIDINE KINASE J"/>
    <property type="match status" value="1"/>
</dbReference>
<dbReference type="InterPro" id="IPR008207">
    <property type="entry name" value="Sig_transdc_His_kin_Hpt_dom"/>
</dbReference>
<evidence type="ECO:0000256" key="4">
    <source>
        <dbReference type="ARBA" id="ARBA00022475"/>
    </source>
</evidence>
<evidence type="ECO:0000256" key="16">
    <source>
        <dbReference type="SAM" id="Phobius"/>
    </source>
</evidence>
<keyword evidence="21" id="KW-1185">Reference proteome</keyword>
<dbReference type="InterPro" id="IPR011006">
    <property type="entry name" value="CheY-like_superfamily"/>
</dbReference>
<feature type="domain" description="HAMP" evidence="19">
    <location>
        <begin position="193"/>
        <end position="245"/>
    </location>
</feature>
<dbReference type="InterPro" id="IPR003594">
    <property type="entry name" value="HATPase_dom"/>
</dbReference>
<dbReference type="STRING" id="267850.ADINL_1935"/>
<evidence type="ECO:0000256" key="5">
    <source>
        <dbReference type="ARBA" id="ARBA00022553"/>
    </source>
</evidence>
<dbReference type="OrthoDB" id="6724607at2"/>
<dbReference type="InterPro" id="IPR036097">
    <property type="entry name" value="HisK_dim/P_sf"/>
</dbReference>
<dbReference type="Pfam" id="PF00512">
    <property type="entry name" value="HisKA"/>
    <property type="match status" value="1"/>
</dbReference>
<dbReference type="Pfam" id="PF01627">
    <property type="entry name" value="Hpt"/>
    <property type="match status" value="1"/>
</dbReference>
<evidence type="ECO:0000256" key="8">
    <source>
        <dbReference type="ARBA" id="ARBA00022741"/>
    </source>
</evidence>
<dbReference type="CDD" id="cd17546">
    <property type="entry name" value="REC_hyHK_CKI1_RcsC-like"/>
    <property type="match status" value="1"/>
</dbReference>
<dbReference type="PRINTS" id="PR00344">
    <property type="entry name" value="BCTRLSENSOR"/>
</dbReference>
<dbReference type="Gene3D" id="3.40.50.2300">
    <property type="match status" value="1"/>
</dbReference>
<keyword evidence="4" id="KW-1003">Cell membrane</keyword>
<keyword evidence="6" id="KW-0808">Transferase</keyword>
<dbReference type="InterPro" id="IPR003660">
    <property type="entry name" value="HAMP_dom"/>
</dbReference>
<dbReference type="SUPFAM" id="SSF47384">
    <property type="entry name" value="Homodimeric domain of signal transducing histidine kinase"/>
    <property type="match status" value="1"/>
</dbReference>
<dbReference type="SUPFAM" id="SSF52172">
    <property type="entry name" value="CheY-like"/>
    <property type="match status" value="2"/>
</dbReference>
<dbReference type="EMBL" id="JMSZ01000028">
    <property type="protein sequence ID" value="KDE39657.1"/>
    <property type="molecule type" value="Genomic_DNA"/>
</dbReference>
<sequence length="874" mass="98974">MKAILKSDIRQRVLFLSLIPMLAITCILGFFFTYTQLQNARSGMIEKGQELSELLAAAAEFGILSNNPAELQPLSQQLMQNPLVVDVLFMDQEMHIIHRESQFELALSFPPDSVALADKHWYFSHPVSLAPIRTATVPELFAEQSSVEVMGWVTLVFSDDPIQQQQLIIIRNSLIIIFSGFLLTFSISSFFGRKISQPVKQLSSIITQLRRGNLGVRASQSQTEEFNQLAEGINELAKSLEQSNRHMETRITQATQALSVSLQELERKNLQLMRAHEKADSANRAKDAFLARMSHELRTPLTSVIGFTRMIQEGSSEQERSHYLNIIDHTSQMLLTLIDDLLDFTRLESDALELENIEFHPEQLFHQALEMQAPAAHTKGLELIFSGACNLPVHFSGDPTRIRQIITNLIGNAIKFTETGYIQLHTDYQQSNQLLTLCISDTGIGISPEYQSKMFESFTQADNSISRKYGGSGLGLAIVYRLVKLMNGDIQVESELGKGTRFTLEIPLKSDNEPVSLGLIDDFSIKTTRSDFSVLVIEKNSPSRRNLLQLFEYYGYRCKVTERHEDALANEDNFSHILLSHPASEPDAELLQRQTESLRQRFPGAKLLLLLPATIRRDSLQSIKAQMLTKPVSPTQILTALENPRQYEHGRDYANYQLQELEILIAEDNDYNRLLIKRILKQAGIQSREVTTGEQAIQAVNSKMPDIVLMDINMPDMDGIEASRQILAQHPDTHIIALTANISSREQQLLNQLGINKILIKPLNIEKLYALLSTLDVKKANMQNPPADPLWQKQEFEHEINRQLNEIQSHIYAKDYASIGRNAHQLHGFAGLFEHPEIEMIAHQLGKAVISKDIRKIWNAYNQLARVVQGMKRL</sequence>
<evidence type="ECO:0000256" key="9">
    <source>
        <dbReference type="ARBA" id="ARBA00022777"/>
    </source>
</evidence>
<evidence type="ECO:0000256" key="6">
    <source>
        <dbReference type="ARBA" id="ARBA00022679"/>
    </source>
</evidence>
<protein>
    <recommendedName>
        <fullName evidence="3">histidine kinase</fullName>
        <ecNumber evidence="3">2.7.13.3</ecNumber>
    </recommendedName>
</protein>
<keyword evidence="10" id="KW-0067">ATP-binding</keyword>
<proteinExistence type="predicted"/>
<dbReference type="Gene3D" id="1.10.287.130">
    <property type="match status" value="1"/>
</dbReference>
<dbReference type="CDD" id="cd16922">
    <property type="entry name" value="HATPase_EvgS-ArcB-TorS-like"/>
    <property type="match status" value="1"/>
</dbReference>
<dbReference type="SUPFAM" id="SSF47226">
    <property type="entry name" value="Histidine-containing phosphotransfer domain, HPT domain"/>
    <property type="match status" value="1"/>
</dbReference>
<dbReference type="AlphaFoldDB" id="A0A063Y560"/>